<sequence length="446" mass="48448">MHLPHADRTRWFLALLVVLAVSAWSTAVEAGERHDVERVALARKLALKGAQLREVDAGDARWLGAAAVRLHADAQTREALADTLANDGLFDLNDVTRADEVAMTSDGSFMLALPFDEKVHRWELSREHTERDVLDKDVLDRKGSEVVEMAMSADGTTVLTAEHYEGLTVWDLDDRAHPRKTAFLSRAEFFYEIALSGDGTTALVAYEGLDGGVIAEVWDFRRRSHPARRSTLKVAGDYLYGMAVSADGKTAAAVGGNGALVWDLTDPAHPVELYANDQGEESVAFSPDGRRAVFGTGRGADVWDLSDRTKPVRVATMGGDFHDVFAVAVARKGELALTADYSGRAVLWDLSEPSRPVRLAGLKTGGRAVHAVALSEDGRTAVMGSPWGGPRIWDLSGVDRDPLRSFCRRDGGAVPGELWERYADGQGSAYVDEDGDFQLCDGVLTR</sequence>
<protein>
    <recommendedName>
        <fullName evidence="5">WD40 repeat domain-containing protein</fullName>
    </recommendedName>
</protein>
<keyword evidence="4" id="KW-1185">Reference proteome</keyword>
<organism evidence="3 4">
    <name type="scientific">Nonomuraea jabiensis</name>
    <dbReference type="NCBI Taxonomy" id="882448"/>
    <lineage>
        <taxon>Bacteria</taxon>
        <taxon>Bacillati</taxon>
        <taxon>Actinomycetota</taxon>
        <taxon>Actinomycetes</taxon>
        <taxon>Streptosporangiales</taxon>
        <taxon>Streptosporangiaceae</taxon>
        <taxon>Nonomuraea</taxon>
    </lineage>
</organism>
<dbReference type="AlphaFoldDB" id="A0A7W9G574"/>
<dbReference type="Gene3D" id="2.130.10.10">
    <property type="entry name" value="YVTN repeat-like/Quinoprotein amine dehydrogenase"/>
    <property type="match status" value="2"/>
</dbReference>
<dbReference type="InterPro" id="IPR015943">
    <property type="entry name" value="WD40/YVTN_repeat-like_dom_sf"/>
</dbReference>
<accession>A0A7W9G574</accession>
<dbReference type="InterPro" id="IPR001680">
    <property type="entry name" value="WD40_rpt"/>
</dbReference>
<dbReference type="EMBL" id="JACHMB010000001">
    <property type="protein sequence ID" value="MBB5777497.1"/>
    <property type="molecule type" value="Genomic_DNA"/>
</dbReference>
<gene>
    <name evidence="3" type="ORF">HD596_004253</name>
</gene>
<dbReference type="PANTHER" id="PTHR19848:SF8">
    <property type="entry name" value="F-BOX AND WD REPEAT DOMAIN CONTAINING 7"/>
    <property type="match status" value="1"/>
</dbReference>
<evidence type="ECO:0000256" key="2">
    <source>
        <dbReference type="ARBA" id="ARBA00022737"/>
    </source>
</evidence>
<dbReference type="SUPFAM" id="SSF82171">
    <property type="entry name" value="DPP6 N-terminal domain-like"/>
    <property type="match status" value="1"/>
</dbReference>
<dbReference type="PANTHER" id="PTHR19848">
    <property type="entry name" value="WD40 REPEAT PROTEIN"/>
    <property type="match status" value="1"/>
</dbReference>
<evidence type="ECO:0008006" key="5">
    <source>
        <dbReference type="Google" id="ProtNLM"/>
    </source>
</evidence>
<name>A0A7W9G574_9ACTN</name>
<comment type="caution">
    <text evidence="3">The sequence shown here is derived from an EMBL/GenBank/DDBJ whole genome shotgun (WGS) entry which is preliminary data.</text>
</comment>
<evidence type="ECO:0000313" key="3">
    <source>
        <dbReference type="EMBL" id="MBB5777497.1"/>
    </source>
</evidence>
<evidence type="ECO:0000256" key="1">
    <source>
        <dbReference type="ARBA" id="ARBA00022574"/>
    </source>
</evidence>
<dbReference type="SMART" id="SM00320">
    <property type="entry name" value="WD40"/>
    <property type="match status" value="3"/>
</dbReference>
<keyword evidence="2" id="KW-0677">Repeat</keyword>
<dbReference type="Proteomes" id="UP000579153">
    <property type="component" value="Unassembled WGS sequence"/>
</dbReference>
<reference evidence="3 4" key="1">
    <citation type="submission" date="2020-08" db="EMBL/GenBank/DDBJ databases">
        <title>Sequencing the genomes of 1000 actinobacteria strains.</title>
        <authorList>
            <person name="Klenk H.-P."/>
        </authorList>
    </citation>
    <scope>NUCLEOTIDE SEQUENCE [LARGE SCALE GENOMIC DNA]</scope>
    <source>
        <strain evidence="3 4">DSM 45507</strain>
    </source>
</reference>
<keyword evidence="1" id="KW-0853">WD repeat</keyword>
<dbReference type="RefSeq" id="WP_185071048.1">
    <property type="nucleotide sequence ID" value="NZ_JACHMB010000001.1"/>
</dbReference>
<evidence type="ECO:0000313" key="4">
    <source>
        <dbReference type="Proteomes" id="UP000579153"/>
    </source>
</evidence>
<proteinExistence type="predicted"/>